<dbReference type="RefSeq" id="WP_010900814.1">
    <property type="nucleotide sequence ID" value="NC_002578.1"/>
</dbReference>
<dbReference type="KEGG" id="tac:Ta0385"/>
<feature type="domain" description="ArnR1-like winged helix-turn-helix" evidence="1">
    <location>
        <begin position="14"/>
        <end position="93"/>
    </location>
</feature>
<dbReference type="PaxDb" id="273075-Ta0385"/>
<dbReference type="Pfam" id="PF14947">
    <property type="entry name" value="HTH_45"/>
    <property type="match status" value="1"/>
</dbReference>
<dbReference type="InParanoid" id="Q9HL46"/>
<dbReference type="InterPro" id="IPR038723">
    <property type="entry name" value="ArnR1-like_HTH"/>
</dbReference>
<name>Q9HL46_THEAC</name>
<dbReference type="AlphaFoldDB" id="Q9HL46"/>
<reference evidence="2 3" key="1">
    <citation type="journal article" date="2000" name="Nature">
        <title>The genome sequence of the thermoacidophilic scavenger Thermoplasma acidophilum.</title>
        <authorList>
            <person name="Ruepp A."/>
            <person name="Graml W."/>
            <person name="Santos-Martinez M.L."/>
            <person name="Koretke K.K."/>
            <person name="Volker C."/>
            <person name="Mewes H.W."/>
            <person name="Frishman D."/>
            <person name="Stocker S."/>
            <person name="Lupas A.N."/>
            <person name="Baumeister W."/>
        </authorList>
    </citation>
    <scope>NUCLEOTIDE SEQUENCE [LARGE SCALE GENOMIC DNA]</scope>
    <source>
        <strain evidence="3">ATCC 25905 / DSM 1728 / JCM 9062 / NBRC 15155 / AMRC-C165</strain>
    </source>
</reference>
<dbReference type="OrthoDB" id="56623at2157"/>
<organism evidence="2 3">
    <name type="scientific">Thermoplasma acidophilum (strain ATCC 25905 / DSM 1728 / JCM 9062 / NBRC 15155 / AMRC-C165)</name>
    <dbReference type="NCBI Taxonomy" id="273075"/>
    <lineage>
        <taxon>Archaea</taxon>
        <taxon>Methanobacteriati</taxon>
        <taxon>Thermoplasmatota</taxon>
        <taxon>Thermoplasmata</taxon>
        <taxon>Thermoplasmatales</taxon>
        <taxon>Thermoplasmataceae</taxon>
        <taxon>Thermoplasma</taxon>
    </lineage>
</organism>
<evidence type="ECO:0000313" key="3">
    <source>
        <dbReference type="Proteomes" id="UP000001024"/>
    </source>
</evidence>
<dbReference type="eggNOG" id="arCOG01055">
    <property type="taxonomic scope" value="Archaea"/>
</dbReference>
<protein>
    <recommendedName>
        <fullName evidence="1">ArnR1-like winged helix-turn-helix domain-containing protein</fullName>
    </recommendedName>
</protein>
<sequence length="99" mass="11283">MESLMGIGPTRKNRDRGDLVFSILKELYISDGQIGITRLIYKVNTNYVIAKDILEMLSGSGLIENQAKNERNGFKVTEKGLRFIEAYERINSILGFKRI</sequence>
<dbReference type="InterPro" id="IPR036390">
    <property type="entry name" value="WH_DNA-bd_sf"/>
</dbReference>
<dbReference type="SUPFAM" id="SSF46785">
    <property type="entry name" value="Winged helix' DNA-binding domain"/>
    <property type="match status" value="1"/>
</dbReference>
<dbReference type="EMBL" id="AL445064">
    <property type="protein sequence ID" value="CAC11529.1"/>
    <property type="molecule type" value="Genomic_DNA"/>
</dbReference>
<accession>Q9HL46</accession>
<dbReference type="Proteomes" id="UP000001024">
    <property type="component" value="Chromosome"/>
</dbReference>
<proteinExistence type="predicted"/>
<gene>
    <name evidence="2" type="ordered locus">Ta0385</name>
</gene>
<dbReference type="HOGENOM" id="CLU_159725_3_1_2"/>
<evidence type="ECO:0000313" key="2">
    <source>
        <dbReference type="EMBL" id="CAC11529.1"/>
    </source>
</evidence>
<dbReference type="Gene3D" id="1.10.10.10">
    <property type="entry name" value="Winged helix-like DNA-binding domain superfamily/Winged helix DNA-binding domain"/>
    <property type="match status" value="1"/>
</dbReference>
<evidence type="ECO:0000259" key="1">
    <source>
        <dbReference type="Pfam" id="PF14947"/>
    </source>
</evidence>
<dbReference type="EnsemblBacteria" id="CAC11529">
    <property type="protein sequence ID" value="CAC11529"/>
    <property type="gene ID" value="CAC11529"/>
</dbReference>
<dbReference type="InterPro" id="IPR036388">
    <property type="entry name" value="WH-like_DNA-bd_sf"/>
</dbReference>
<keyword evidence="3" id="KW-1185">Reference proteome</keyword>